<accession>A0A4S4DHL2</accession>
<protein>
    <recommendedName>
        <fullName evidence="2">C2 domain-containing protein</fullName>
    </recommendedName>
</protein>
<keyword evidence="4" id="KW-1185">Reference proteome</keyword>
<feature type="domain" description="C2" evidence="2">
    <location>
        <begin position="1"/>
        <end position="134"/>
    </location>
</feature>
<dbReference type="PANTHER" id="PTHR32246:SF169">
    <property type="entry name" value="PROTEIN SRC2-LIKE"/>
    <property type="match status" value="1"/>
</dbReference>
<name>A0A4S4DHL2_CAMSN</name>
<feature type="region of interest" description="Disordered" evidence="1">
    <location>
        <begin position="363"/>
        <end position="393"/>
    </location>
</feature>
<dbReference type="AlphaFoldDB" id="A0A4S4DHL2"/>
<dbReference type="InterPro" id="IPR035892">
    <property type="entry name" value="C2_domain_sf"/>
</dbReference>
<reference evidence="3 4" key="1">
    <citation type="journal article" date="2018" name="Proc. Natl. Acad. Sci. U.S.A.">
        <title>Draft genome sequence of Camellia sinensis var. sinensis provides insights into the evolution of the tea genome and tea quality.</title>
        <authorList>
            <person name="Wei C."/>
            <person name="Yang H."/>
            <person name="Wang S."/>
            <person name="Zhao J."/>
            <person name="Liu C."/>
            <person name="Gao L."/>
            <person name="Xia E."/>
            <person name="Lu Y."/>
            <person name="Tai Y."/>
            <person name="She G."/>
            <person name="Sun J."/>
            <person name="Cao H."/>
            <person name="Tong W."/>
            <person name="Gao Q."/>
            <person name="Li Y."/>
            <person name="Deng W."/>
            <person name="Jiang X."/>
            <person name="Wang W."/>
            <person name="Chen Q."/>
            <person name="Zhang S."/>
            <person name="Li H."/>
            <person name="Wu J."/>
            <person name="Wang P."/>
            <person name="Li P."/>
            <person name="Shi C."/>
            <person name="Zheng F."/>
            <person name="Jian J."/>
            <person name="Huang B."/>
            <person name="Shan D."/>
            <person name="Shi M."/>
            <person name="Fang C."/>
            <person name="Yue Y."/>
            <person name="Li F."/>
            <person name="Li D."/>
            <person name="Wei S."/>
            <person name="Han B."/>
            <person name="Jiang C."/>
            <person name="Yin Y."/>
            <person name="Xia T."/>
            <person name="Zhang Z."/>
            <person name="Bennetzen J.L."/>
            <person name="Zhao S."/>
            <person name="Wan X."/>
        </authorList>
    </citation>
    <scope>NUCLEOTIDE SEQUENCE [LARGE SCALE GENOMIC DNA]</scope>
    <source>
        <strain evidence="4">cv. Shuchazao</strain>
        <tissue evidence="3">Leaf</tissue>
    </source>
</reference>
<evidence type="ECO:0000313" key="3">
    <source>
        <dbReference type="EMBL" id="THG02235.1"/>
    </source>
</evidence>
<gene>
    <name evidence="3" type="ORF">TEA_004580</name>
</gene>
<dbReference type="PROSITE" id="PS50004">
    <property type="entry name" value="C2"/>
    <property type="match status" value="1"/>
</dbReference>
<dbReference type="SMART" id="SM00239">
    <property type="entry name" value="C2"/>
    <property type="match status" value="1"/>
</dbReference>
<organism evidence="3 4">
    <name type="scientific">Camellia sinensis var. sinensis</name>
    <name type="common">China tea</name>
    <dbReference type="NCBI Taxonomy" id="542762"/>
    <lineage>
        <taxon>Eukaryota</taxon>
        <taxon>Viridiplantae</taxon>
        <taxon>Streptophyta</taxon>
        <taxon>Embryophyta</taxon>
        <taxon>Tracheophyta</taxon>
        <taxon>Spermatophyta</taxon>
        <taxon>Magnoliopsida</taxon>
        <taxon>eudicotyledons</taxon>
        <taxon>Gunneridae</taxon>
        <taxon>Pentapetalae</taxon>
        <taxon>asterids</taxon>
        <taxon>Ericales</taxon>
        <taxon>Theaceae</taxon>
        <taxon>Camellia</taxon>
    </lineage>
</organism>
<dbReference type="Pfam" id="PF00168">
    <property type="entry name" value="C2"/>
    <property type="match status" value="1"/>
</dbReference>
<dbReference type="SUPFAM" id="SSF49562">
    <property type="entry name" value="C2 domain (Calcium/lipid-binding domain, CaLB)"/>
    <property type="match status" value="1"/>
</dbReference>
<dbReference type="Gene3D" id="2.60.40.150">
    <property type="entry name" value="C2 domain"/>
    <property type="match status" value="1"/>
</dbReference>
<comment type="caution">
    <text evidence="3">The sequence shown here is derived from an EMBL/GenBank/DDBJ whole genome shotgun (WGS) entry which is preliminary data.</text>
</comment>
<feature type="compositionally biased region" description="Basic and acidic residues" evidence="1">
    <location>
        <begin position="384"/>
        <end position="393"/>
    </location>
</feature>
<evidence type="ECO:0000256" key="1">
    <source>
        <dbReference type="SAM" id="MobiDB-lite"/>
    </source>
</evidence>
<evidence type="ECO:0000259" key="2">
    <source>
        <dbReference type="PROSITE" id="PS50004"/>
    </source>
</evidence>
<evidence type="ECO:0000313" key="4">
    <source>
        <dbReference type="Proteomes" id="UP000306102"/>
    </source>
</evidence>
<dbReference type="InterPro" id="IPR044750">
    <property type="entry name" value="C2_SRC2/BAP"/>
</dbReference>
<dbReference type="GO" id="GO:0006952">
    <property type="term" value="P:defense response"/>
    <property type="evidence" value="ECO:0007669"/>
    <property type="project" value="InterPro"/>
</dbReference>
<dbReference type="PANTHER" id="PTHR32246">
    <property type="entry name" value="INGRESSION PROTEIN FIC1"/>
    <property type="match status" value="1"/>
</dbReference>
<sequence>MGSSPRSLDLRVMYCKDLKAFNFFQKLSVYAVVSLVSDNPSMMKQLQQQQQRTPTDTEGDGNPEWNHQMRFNLGLGGDYDGDDDDYHLIKKNHHHLFLHFDMRSELVMFGDKSVGEVRVPLKDVINREEEEEEEVESSNGIIRFVSYEVRTSDGKPNGVLNFSYKVLNECNGSSSPEKKKKNAHIDSYPILNHINHHHSHNHNHNHFHYPSLLPDDYLQIPSGSGSGQSQESYYSATAVDAPPPHRVHYPSLEIPYPPPPPPPTEEDYRMNYPQPHDQLHFHYPPPPPPLISHPPFPPPHLRLHLPPQAVQRAIHSLSAKNALSQAGPVLVSKGQKKEGRKVDLLTRLKKKGLKLKICCSKKKNTNSKRAEREDEEMAKVKRPSLRDGESPKFGRDCSKFTKYERRRDSRPQPIRICHVSLEGEALQSL</sequence>
<dbReference type="InterPro" id="IPR000008">
    <property type="entry name" value="C2_dom"/>
</dbReference>
<feature type="region of interest" description="Disordered" evidence="1">
    <location>
        <begin position="43"/>
        <end position="64"/>
    </location>
</feature>
<dbReference type="CDD" id="cd04051">
    <property type="entry name" value="C2_SRC2_like"/>
    <property type="match status" value="1"/>
</dbReference>
<proteinExistence type="predicted"/>
<dbReference type="Proteomes" id="UP000306102">
    <property type="component" value="Unassembled WGS sequence"/>
</dbReference>
<dbReference type="EMBL" id="SDRB02011233">
    <property type="protein sequence ID" value="THG02235.1"/>
    <property type="molecule type" value="Genomic_DNA"/>
</dbReference>